<dbReference type="PANTHER" id="PTHR42714">
    <property type="entry name" value="TRNA MODIFICATION GTPASE GTPBP3"/>
    <property type="match status" value="1"/>
</dbReference>
<keyword evidence="1" id="KW-1133">Transmembrane helix</keyword>
<dbReference type="GO" id="GO:0005525">
    <property type="term" value="F:GTP binding"/>
    <property type="evidence" value="ECO:0007669"/>
    <property type="project" value="InterPro"/>
</dbReference>
<evidence type="ECO:0000259" key="2">
    <source>
        <dbReference type="Pfam" id="PF01926"/>
    </source>
</evidence>
<keyword evidence="4" id="KW-1185">Reference proteome</keyword>
<dbReference type="Proteomes" id="UP000252707">
    <property type="component" value="Unassembled WGS sequence"/>
</dbReference>
<comment type="caution">
    <text evidence="3">The sequence shown here is derived from an EMBL/GenBank/DDBJ whole genome shotgun (WGS) entry which is preliminary data.</text>
</comment>
<sequence length="497" mass="53947">MKATLPLRALLALALVLGLLLALLFLLIATESLLNVLDRLKETPPWVGLAWGAALLALAVAGGWLAWRLLLPRRSRPGRAQPAPADRAGLEAELERLRREHEGMDTQGVERELAELDLRTASGALYVALFGEISTGKSSLVRTLVPGAEPAVSVDGGTTRAVTHYRWGEGDRRIEVADVPGLNEADGELDGQARAEALRAHVVVFVCDGDLTRDQYRALRSLVQLDKPLVVAINKADRYSTGEIGTIRDRVRERLEGAPDVEVVAISAGGRRELVRVLPDGREERVTREAPPRVEDLRTALRFQLQRDPQALEALRERSTVKLATDRLQAAVSDYRREKAQALTRRYARRAVVGALAAVSPGTDLLVQGVLGVGLVKAQCGLFGVPARKLDLDTFLELVQRSLKGRTTPLLMAVAGNACKAFPGLGTIAGGLIHAVAYGLLFDTLGRALAQTLETHGRLLPEAAAETFEERLGEDLDTRARQLAQMVLETRRAPRDG</sequence>
<dbReference type="InterPro" id="IPR006073">
    <property type="entry name" value="GTP-bd"/>
</dbReference>
<dbReference type="AlphaFoldDB" id="A0A369CJ22"/>
<dbReference type="RefSeq" id="WP_114278387.1">
    <property type="nucleotide sequence ID" value="NZ_QPJY01000001.1"/>
</dbReference>
<dbReference type="EMBL" id="QPJY01000001">
    <property type="protein sequence ID" value="RCX33561.1"/>
    <property type="molecule type" value="Genomic_DNA"/>
</dbReference>
<evidence type="ECO:0000313" key="3">
    <source>
        <dbReference type="EMBL" id="RCX33561.1"/>
    </source>
</evidence>
<protein>
    <recommendedName>
        <fullName evidence="2">G domain-containing protein</fullName>
    </recommendedName>
</protein>
<dbReference type="GO" id="GO:0002098">
    <property type="term" value="P:tRNA wobble uridine modification"/>
    <property type="evidence" value="ECO:0007669"/>
    <property type="project" value="TreeGrafter"/>
</dbReference>
<accession>A0A369CJ22</accession>
<dbReference type="PANTHER" id="PTHR42714:SF2">
    <property type="entry name" value="TRNA MODIFICATION GTPASE GTPBP3, MITOCHONDRIAL"/>
    <property type="match status" value="1"/>
</dbReference>
<dbReference type="OrthoDB" id="5940879at2"/>
<dbReference type="GO" id="GO:0030488">
    <property type="term" value="P:tRNA methylation"/>
    <property type="evidence" value="ECO:0007669"/>
    <property type="project" value="TreeGrafter"/>
</dbReference>
<dbReference type="SUPFAM" id="SSF52540">
    <property type="entry name" value="P-loop containing nucleoside triphosphate hydrolases"/>
    <property type="match status" value="1"/>
</dbReference>
<proteinExistence type="predicted"/>
<dbReference type="Pfam" id="PF01926">
    <property type="entry name" value="MMR_HSR1"/>
    <property type="match status" value="1"/>
</dbReference>
<name>A0A369CJ22_9GAMM</name>
<dbReference type="GO" id="GO:0005829">
    <property type="term" value="C:cytosol"/>
    <property type="evidence" value="ECO:0007669"/>
    <property type="project" value="TreeGrafter"/>
</dbReference>
<gene>
    <name evidence="3" type="ORF">DFQ59_101866</name>
</gene>
<evidence type="ECO:0000256" key="1">
    <source>
        <dbReference type="SAM" id="Phobius"/>
    </source>
</evidence>
<keyword evidence="1" id="KW-0472">Membrane</keyword>
<evidence type="ECO:0000313" key="4">
    <source>
        <dbReference type="Proteomes" id="UP000252707"/>
    </source>
</evidence>
<dbReference type="Gene3D" id="3.40.50.300">
    <property type="entry name" value="P-loop containing nucleotide triphosphate hydrolases"/>
    <property type="match status" value="1"/>
</dbReference>
<reference evidence="3 4" key="1">
    <citation type="submission" date="2018-07" db="EMBL/GenBank/DDBJ databases">
        <title>Genomic Encyclopedia of Type Strains, Phase IV (KMG-IV): sequencing the most valuable type-strain genomes for metagenomic binning, comparative biology and taxonomic classification.</title>
        <authorList>
            <person name="Goeker M."/>
        </authorList>
    </citation>
    <scope>NUCLEOTIDE SEQUENCE [LARGE SCALE GENOMIC DNA]</scope>
    <source>
        <strain evidence="3 4">DSM 26407</strain>
    </source>
</reference>
<dbReference type="InterPro" id="IPR027417">
    <property type="entry name" value="P-loop_NTPase"/>
</dbReference>
<organism evidence="3 4">
    <name type="scientific">Thioalbus denitrificans</name>
    <dbReference type="NCBI Taxonomy" id="547122"/>
    <lineage>
        <taxon>Bacteria</taxon>
        <taxon>Pseudomonadati</taxon>
        <taxon>Pseudomonadota</taxon>
        <taxon>Gammaproteobacteria</taxon>
        <taxon>Chromatiales</taxon>
        <taxon>Ectothiorhodospiraceae</taxon>
        <taxon>Thioalbus</taxon>
    </lineage>
</organism>
<feature type="transmembrane region" description="Helical" evidence="1">
    <location>
        <begin position="48"/>
        <end position="71"/>
    </location>
</feature>
<keyword evidence="1" id="KW-0812">Transmembrane</keyword>
<feature type="domain" description="G" evidence="2">
    <location>
        <begin position="127"/>
        <end position="235"/>
    </location>
</feature>